<keyword evidence="2" id="KW-0472">Membrane</keyword>
<dbReference type="RefSeq" id="WP_189000162.1">
    <property type="nucleotide sequence ID" value="NZ_BMHP01000013.1"/>
</dbReference>
<comment type="caution">
    <text evidence="3">The sequence shown here is derived from an EMBL/GenBank/DDBJ whole genome shotgun (WGS) entry which is preliminary data.</text>
</comment>
<gene>
    <name evidence="3" type="ORF">GCM10010911_68530</name>
</gene>
<proteinExistence type="predicted"/>
<feature type="transmembrane region" description="Helical" evidence="2">
    <location>
        <begin position="6"/>
        <end position="25"/>
    </location>
</feature>
<sequence length="279" mass="30169">MTSFLMVIFTLLFFASIAGIINPKMFDKLFKRRVKRWMFAVGTVVLLLLIGVTAPSDPETEAASVASVTSSAERSQAKVDADAKAKEDADAQAKKESDSKTKEEAKQKEKEDKVKAEAAEKAAKEAEKAKKEEEEKAAALELAKNPDWDKSEMDALKNGNPQLAFQMLEAIGDTAVTPTTVKAGSVFKAPWNYYGKPIQFTVDVAIVQDYPPDGDNYIKSEVVGQTPDGTILDIFSMVGSGDIQVGDQITVVAYPVGIVSVDNKLGGQTDQLALVTNKL</sequence>
<keyword evidence="2" id="KW-1133">Transmembrane helix</keyword>
<dbReference type="Proteomes" id="UP000612456">
    <property type="component" value="Unassembled WGS sequence"/>
</dbReference>
<feature type="transmembrane region" description="Helical" evidence="2">
    <location>
        <begin position="37"/>
        <end position="54"/>
    </location>
</feature>
<keyword evidence="4" id="KW-1185">Reference proteome</keyword>
<reference evidence="3" key="1">
    <citation type="journal article" date="2014" name="Int. J. Syst. Evol. Microbiol.">
        <title>Complete genome sequence of Corynebacterium casei LMG S-19264T (=DSM 44701T), isolated from a smear-ripened cheese.</title>
        <authorList>
            <consortium name="US DOE Joint Genome Institute (JGI-PGF)"/>
            <person name="Walter F."/>
            <person name="Albersmeier A."/>
            <person name="Kalinowski J."/>
            <person name="Ruckert C."/>
        </authorList>
    </citation>
    <scope>NUCLEOTIDE SEQUENCE</scope>
    <source>
        <strain evidence="3">CGMCC 1.15178</strain>
    </source>
</reference>
<evidence type="ECO:0000256" key="2">
    <source>
        <dbReference type="SAM" id="Phobius"/>
    </source>
</evidence>
<reference evidence="3" key="2">
    <citation type="submission" date="2020-09" db="EMBL/GenBank/DDBJ databases">
        <authorList>
            <person name="Sun Q."/>
            <person name="Zhou Y."/>
        </authorList>
    </citation>
    <scope>NUCLEOTIDE SEQUENCE</scope>
    <source>
        <strain evidence="3">CGMCC 1.15178</strain>
    </source>
</reference>
<accession>A0A917E4G0</accession>
<keyword evidence="2" id="KW-0812">Transmembrane</keyword>
<dbReference type="EMBL" id="BMHP01000013">
    <property type="protein sequence ID" value="GGD99877.1"/>
    <property type="molecule type" value="Genomic_DNA"/>
</dbReference>
<evidence type="ECO:0000313" key="4">
    <source>
        <dbReference type="Proteomes" id="UP000612456"/>
    </source>
</evidence>
<protein>
    <submittedName>
        <fullName evidence="3">Uncharacterized protein</fullName>
    </submittedName>
</protein>
<dbReference type="AlphaFoldDB" id="A0A917E4G0"/>
<evidence type="ECO:0000313" key="3">
    <source>
        <dbReference type="EMBL" id="GGD99877.1"/>
    </source>
</evidence>
<organism evidence="3 4">
    <name type="scientific">Paenibacillus nasutitermitis</name>
    <dbReference type="NCBI Taxonomy" id="1652958"/>
    <lineage>
        <taxon>Bacteria</taxon>
        <taxon>Bacillati</taxon>
        <taxon>Bacillota</taxon>
        <taxon>Bacilli</taxon>
        <taxon>Bacillales</taxon>
        <taxon>Paenibacillaceae</taxon>
        <taxon>Paenibacillus</taxon>
    </lineage>
</organism>
<name>A0A917E4G0_9BACL</name>
<feature type="region of interest" description="Disordered" evidence="1">
    <location>
        <begin position="76"/>
        <end position="137"/>
    </location>
</feature>
<evidence type="ECO:0000256" key="1">
    <source>
        <dbReference type="SAM" id="MobiDB-lite"/>
    </source>
</evidence>